<dbReference type="RefSeq" id="WP_108779301.1">
    <property type="nucleotide sequence ID" value="NZ_CP029186.1"/>
</dbReference>
<gene>
    <name evidence="2" type="ORF">HYN59_16335</name>
</gene>
<feature type="transmembrane region" description="Helical" evidence="1">
    <location>
        <begin position="60"/>
        <end position="80"/>
    </location>
</feature>
<proteinExistence type="predicted"/>
<evidence type="ECO:0008006" key="4">
    <source>
        <dbReference type="Google" id="ProtNLM"/>
    </source>
</evidence>
<evidence type="ECO:0000313" key="3">
    <source>
        <dbReference type="Proteomes" id="UP000244929"/>
    </source>
</evidence>
<feature type="transmembrane region" description="Helical" evidence="1">
    <location>
        <begin position="92"/>
        <end position="110"/>
    </location>
</feature>
<dbReference type="OrthoDB" id="673991at2"/>
<dbReference type="EMBL" id="CP029186">
    <property type="protein sequence ID" value="AWH86578.1"/>
    <property type="molecule type" value="Genomic_DNA"/>
</dbReference>
<keyword evidence="3" id="KW-1185">Reference proteome</keyword>
<dbReference type="AlphaFoldDB" id="A0A2S1R1M6"/>
<evidence type="ECO:0000256" key="1">
    <source>
        <dbReference type="SAM" id="Phobius"/>
    </source>
</evidence>
<evidence type="ECO:0000313" key="2">
    <source>
        <dbReference type="EMBL" id="AWH86578.1"/>
    </source>
</evidence>
<feature type="transmembrane region" description="Helical" evidence="1">
    <location>
        <begin position="130"/>
        <end position="147"/>
    </location>
</feature>
<reference evidence="2 3" key="1">
    <citation type="submission" date="2018-04" db="EMBL/GenBank/DDBJ databases">
        <title>Genome sequencing of Flavobacterium sp. HYN0059.</title>
        <authorList>
            <person name="Yi H."/>
            <person name="Baek C."/>
        </authorList>
    </citation>
    <scope>NUCLEOTIDE SEQUENCE [LARGE SCALE GENOMIC DNA]</scope>
    <source>
        <strain evidence="2 3">HYN0059</strain>
    </source>
</reference>
<dbReference type="Proteomes" id="UP000244929">
    <property type="component" value="Chromosome"/>
</dbReference>
<accession>A0A2S1R1M6</accession>
<keyword evidence="1" id="KW-0812">Transmembrane</keyword>
<sequence>MKAIEKIVIAGIVGTTFMTLYSYFKAKKENEEYVEPVMLNKLIDKSPNLPSARNEDSHPAGWGLHYGTGVVFVAAYWLFWKKVLLNPTPGRVLVTGIISGAAGILVWKLLFSQHSNPPHNDRKGYYRQLMYAHIIFSLFSLLTYKALSLKEETTAAVIQ</sequence>
<organism evidence="2 3">
    <name type="scientific">Flavobacterium album</name>
    <dbReference type="NCBI Taxonomy" id="2175091"/>
    <lineage>
        <taxon>Bacteria</taxon>
        <taxon>Pseudomonadati</taxon>
        <taxon>Bacteroidota</taxon>
        <taxon>Flavobacteriia</taxon>
        <taxon>Flavobacteriales</taxon>
        <taxon>Flavobacteriaceae</taxon>
        <taxon>Flavobacterium</taxon>
    </lineage>
</organism>
<name>A0A2S1R1M6_9FLAO</name>
<protein>
    <recommendedName>
        <fullName evidence="4">DUF2938 domain-containing protein</fullName>
    </recommendedName>
</protein>
<dbReference type="KEGG" id="falb:HYN59_16335"/>
<keyword evidence="1" id="KW-1133">Transmembrane helix</keyword>
<keyword evidence="1" id="KW-0472">Membrane</keyword>
<feature type="transmembrane region" description="Helical" evidence="1">
    <location>
        <begin position="7"/>
        <end position="24"/>
    </location>
</feature>